<dbReference type="InterPro" id="IPR016174">
    <property type="entry name" value="Di-haem_cyt_TM"/>
</dbReference>
<dbReference type="RefSeq" id="WP_124938440.1">
    <property type="nucleotide sequence ID" value="NZ_RJVQ01000009.1"/>
</dbReference>
<keyword evidence="4" id="KW-1003">Cell membrane</keyword>
<evidence type="ECO:0000256" key="7">
    <source>
        <dbReference type="ARBA" id="ARBA00022723"/>
    </source>
</evidence>
<evidence type="ECO:0000256" key="1">
    <source>
        <dbReference type="ARBA" id="ARBA00001970"/>
    </source>
</evidence>
<dbReference type="GO" id="GO:0009055">
    <property type="term" value="F:electron transfer activity"/>
    <property type="evidence" value="ECO:0007669"/>
    <property type="project" value="InterPro"/>
</dbReference>
<evidence type="ECO:0000256" key="10">
    <source>
        <dbReference type="ARBA" id="ARBA00023004"/>
    </source>
</evidence>
<evidence type="ECO:0000256" key="9">
    <source>
        <dbReference type="ARBA" id="ARBA00022989"/>
    </source>
</evidence>
<evidence type="ECO:0000256" key="4">
    <source>
        <dbReference type="ARBA" id="ARBA00022475"/>
    </source>
</evidence>
<keyword evidence="11 13" id="KW-0472">Membrane</keyword>
<feature type="transmembrane region" description="Helical" evidence="13">
    <location>
        <begin position="49"/>
        <end position="67"/>
    </location>
</feature>
<dbReference type="Pfam" id="PF01292">
    <property type="entry name" value="Ni_hydr_CYTB"/>
    <property type="match status" value="1"/>
</dbReference>
<dbReference type="SUPFAM" id="SSF81342">
    <property type="entry name" value="Transmembrane di-heme cytochromes"/>
    <property type="match status" value="1"/>
</dbReference>
<evidence type="ECO:0000256" key="12">
    <source>
        <dbReference type="ARBA" id="ARBA00037975"/>
    </source>
</evidence>
<evidence type="ECO:0000256" key="2">
    <source>
        <dbReference type="ARBA" id="ARBA00004651"/>
    </source>
</evidence>
<dbReference type="OrthoDB" id="9793784at2"/>
<feature type="transmembrane region" description="Helical" evidence="13">
    <location>
        <begin position="12"/>
        <end position="34"/>
    </location>
</feature>
<keyword evidence="3" id="KW-0813">Transport</keyword>
<dbReference type="Gene3D" id="1.20.950.20">
    <property type="entry name" value="Transmembrane di-heme cytochromes, Chain C"/>
    <property type="match status" value="1"/>
</dbReference>
<keyword evidence="16" id="KW-1185">Reference proteome</keyword>
<evidence type="ECO:0000259" key="14">
    <source>
        <dbReference type="Pfam" id="PF01292"/>
    </source>
</evidence>
<comment type="subcellular location">
    <subcellularLocation>
        <location evidence="2">Cell membrane</location>
        <topology evidence="2">Multi-pass membrane protein</topology>
    </subcellularLocation>
</comment>
<evidence type="ECO:0000313" key="15">
    <source>
        <dbReference type="EMBL" id="RQW61841.1"/>
    </source>
</evidence>
<keyword evidence="5" id="KW-0349">Heme</keyword>
<proteinExistence type="inferred from homology"/>
<accession>A0A3N9TCF3</accession>
<gene>
    <name evidence="15" type="ORF">EES38_17180</name>
</gene>
<keyword evidence="10" id="KW-0408">Iron</keyword>
<keyword evidence="8" id="KW-0249">Electron transport</keyword>
<comment type="caution">
    <text evidence="15">The sequence shown here is derived from an EMBL/GenBank/DDBJ whole genome shotgun (WGS) entry which is preliminary data.</text>
</comment>
<name>A0A3N9TCF3_9VIBR</name>
<evidence type="ECO:0000256" key="8">
    <source>
        <dbReference type="ARBA" id="ARBA00022982"/>
    </source>
</evidence>
<evidence type="ECO:0000256" key="13">
    <source>
        <dbReference type="SAM" id="Phobius"/>
    </source>
</evidence>
<comment type="similarity">
    <text evidence="12">Belongs to the cytochrome b561 family.</text>
</comment>
<dbReference type="GO" id="GO:0020037">
    <property type="term" value="F:heme binding"/>
    <property type="evidence" value="ECO:0007669"/>
    <property type="project" value="TreeGrafter"/>
</dbReference>
<dbReference type="PANTHER" id="PTHR30529:SF1">
    <property type="entry name" value="CYTOCHROME B561 HOMOLOG 2"/>
    <property type="match status" value="1"/>
</dbReference>
<dbReference type="PANTHER" id="PTHR30529">
    <property type="entry name" value="CYTOCHROME B561"/>
    <property type="match status" value="1"/>
</dbReference>
<dbReference type="AlphaFoldDB" id="A0A3N9TCF3"/>
<dbReference type="GO" id="GO:0022904">
    <property type="term" value="P:respiratory electron transport chain"/>
    <property type="evidence" value="ECO:0007669"/>
    <property type="project" value="InterPro"/>
</dbReference>
<feature type="domain" description="Cytochrome b561 bacterial/Ni-hydrogenase" evidence="14">
    <location>
        <begin position="8"/>
        <end position="176"/>
    </location>
</feature>
<dbReference type="GO" id="GO:0046872">
    <property type="term" value="F:metal ion binding"/>
    <property type="evidence" value="ECO:0007669"/>
    <property type="project" value="UniProtKB-KW"/>
</dbReference>
<keyword evidence="9 13" id="KW-1133">Transmembrane helix</keyword>
<dbReference type="EMBL" id="RJVQ01000009">
    <property type="protein sequence ID" value="RQW61841.1"/>
    <property type="molecule type" value="Genomic_DNA"/>
</dbReference>
<dbReference type="InterPro" id="IPR052168">
    <property type="entry name" value="Cytochrome_b561_oxidase"/>
</dbReference>
<evidence type="ECO:0000313" key="16">
    <source>
        <dbReference type="Proteomes" id="UP000281112"/>
    </source>
</evidence>
<comment type="cofactor">
    <cofactor evidence="1">
        <name>heme b</name>
        <dbReference type="ChEBI" id="CHEBI:60344"/>
    </cofactor>
</comment>
<organism evidence="15 16">
    <name type="scientific">Vibrio viridaestus</name>
    <dbReference type="NCBI Taxonomy" id="2487322"/>
    <lineage>
        <taxon>Bacteria</taxon>
        <taxon>Pseudomonadati</taxon>
        <taxon>Pseudomonadota</taxon>
        <taxon>Gammaproteobacteria</taxon>
        <taxon>Vibrionales</taxon>
        <taxon>Vibrionaceae</taxon>
        <taxon>Vibrio</taxon>
    </lineage>
</organism>
<dbReference type="Proteomes" id="UP000281112">
    <property type="component" value="Unassembled WGS sequence"/>
</dbReference>
<dbReference type="InterPro" id="IPR011577">
    <property type="entry name" value="Cyt_b561_bac/Ni-Hgenase"/>
</dbReference>
<sequence>MGQAVTTYNRTARIIHWLTAIFVIGMFAVGLWMVDLSYYSQWYHTAPHWHKSIGILLTFLTIFRVIWKLKTSSPKVEGKRYEQILAHAVHHFIYVDLFLIFVSGYLISTEDGRPIEVFNWFNIPGAGQLFQEQADIAGVIHTYAAWTLIIMVSLHALAALKHHFISKDNTLNKMLGVTK</sequence>
<evidence type="ECO:0000256" key="3">
    <source>
        <dbReference type="ARBA" id="ARBA00022448"/>
    </source>
</evidence>
<evidence type="ECO:0000256" key="6">
    <source>
        <dbReference type="ARBA" id="ARBA00022692"/>
    </source>
</evidence>
<evidence type="ECO:0000256" key="5">
    <source>
        <dbReference type="ARBA" id="ARBA00022617"/>
    </source>
</evidence>
<keyword evidence="7" id="KW-0479">Metal-binding</keyword>
<reference evidence="15 16" key="1">
    <citation type="submission" date="2018-11" db="EMBL/GenBank/DDBJ databases">
        <title>Vibrio LJC006 sp. nov., isolated from seawater during the bloom of the enteromorpha.</title>
        <authorList>
            <person name="Liang J."/>
        </authorList>
    </citation>
    <scope>NUCLEOTIDE SEQUENCE [LARGE SCALE GENOMIC DNA]</scope>
    <source>
        <strain evidence="15 16">LJC006</strain>
    </source>
</reference>
<dbReference type="GO" id="GO:0005886">
    <property type="term" value="C:plasma membrane"/>
    <property type="evidence" value="ECO:0007669"/>
    <property type="project" value="UniProtKB-SubCell"/>
</dbReference>
<feature type="transmembrane region" description="Helical" evidence="13">
    <location>
        <begin position="140"/>
        <end position="160"/>
    </location>
</feature>
<keyword evidence="6 13" id="KW-0812">Transmembrane</keyword>
<feature type="transmembrane region" description="Helical" evidence="13">
    <location>
        <begin position="88"/>
        <end position="107"/>
    </location>
</feature>
<evidence type="ECO:0000256" key="11">
    <source>
        <dbReference type="ARBA" id="ARBA00023136"/>
    </source>
</evidence>
<protein>
    <submittedName>
        <fullName evidence="15">Cytochrome b</fullName>
    </submittedName>
</protein>